<protein>
    <recommendedName>
        <fullName evidence="1">SnoaL-like domain-containing protein</fullName>
    </recommendedName>
</protein>
<gene>
    <name evidence="2" type="ORF">A1O9_06273</name>
</gene>
<dbReference type="Pfam" id="PF13577">
    <property type="entry name" value="SnoaL_4"/>
    <property type="match status" value="1"/>
</dbReference>
<dbReference type="GeneID" id="25281190"/>
<dbReference type="RefSeq" id="XP_013260937.1">
    <property type="nucleotide sequence ID" value="XM_013405483.1"/>
</dbReference>
<dbReference type="Gene3D" id="3.10.450.50">
    <property type="match status" value="1"/>
</dbReference>
<dbReference type="AlphaFoldDB" id="A0A072PF29"/>
<evidence type="ECO:0000259" key="1">
    <source>
        <dbReference type="Pfam" id="PF13577"/>
    </source>
</evidence>
<dbReference type="SUPFAM" id="SSF54427">
    <property type="entry name" value="NTF2-like"/>
    <property type="match status" value="1"/>
</dbReference>
<dbReference type="EMBL" id="AMGV01000004">
    <property type="protein sequence ID" value="KEF58347.1"/>
    <property type="molecule type" value="Genomic_DNA"/>
</dbReference>
<feature type="domain" description="SnoaL-like" evidence="1">
    <location>
        <begin position="12"/>
        <end position="123"/>
    </location>
</feature>
<dbReference type="InterPro" id="IPR032710">
    <property type="entry name" value="NTF2-like_dom_sf"/>
</dbReference>
<accession>A0A072PF29</accession>
<evidence type="ECO:0000313" key="2">
    <source>
        <dbReference type="EMBL" id="KEF58347.1"/>
    </source>
</evidence>
<sequence length="207" mass="24091">MALQSQSSEDFEIRSLVLRERFYKDTFQWDKWRRTYHDDDEKTWIEIAWISGTIDKFVRESKQMANRVSSTHFIQPVDVQIHGAKALAHSYGHITLRSSDDGHEYDMVSWGWWIHRAVKVEGASGTSWMLVAMRFIYDRDSIIPTCPSSKATLDVHTAEGARSSYKYLHWVLTRRGYEISAKLAGSDDRSSVESLRAQEEHWLNSTE</sequence>
<dbReference type="OrthoDB" id="3724021at2759"/>
<reference evidence="2 3" key="1">
    <citation type="submission" date="2013-03" db="EMBL/GenBank/DDBJ databases">
        <title>The Genome Sequence of Exophiala aquamarina CBS 119918.</title>
        <authorList>
            <consortium name="The Broad Institute Genomics Platform"/>
            <person name="Cuomo C."/>
            <person name="de Hoog S."/>
            <person name="Gorbushina A."/>
            <person name="Walker B."/>
            <person name="Young S.K."/>
            <person name="Zeng Q."/>
            <person name="Gargeya S."/>
            <person name="Fitzgerald M."/>
            <person name="Haas B."/>
            <person name="Abouelleil A."/>
            <person name="Allen A.W."/>
            <person name="Alvarado L."/>
            <person name="Arachchi H.M."/>
            <person name="Berlin A.M."/>
            <person name="Chapman S.B."/>
            <person name="Gainer-Dewar J."/>
            <person name="Goldberg J."/>
            <person name="Griggs A."/>
            <person name="Gujja S."/>
            <person name="Hansen M."/>
            <person name="Howarth C."/>
            <person name="Imamovic A."/>
            <person name="Ireland A."/>
            <person name="Larimer J."/>
            <person name="McCowan C."/>
            <person name="Murphy C."/>
            <person name="Pearson M."/>
            <person name="Poon T.W."/>
            <person name="Priest M."/>
            <person name="Roberts A."/>
            <person name="Saif S."/>
            <person name="Shea T."/>
            <person name="Sisk P."/>
            <person name="Sykes S."/>
            <person name="Wortman J."/>
            <person name="Nusbaum C."/>
            <person name="Birren B."/>
        </authorList>
    </citation>
    <scope>NUCLEOTIDE SEQUENCE [LARGE SCALE GENOMIC DNA]</scope>
    <source>
        <strain evidence="2 3">CBS 119918</strain>
    </source>
</reference>
<dbReference type="Proteomes" id="UP000027920">
    <property type="component" value="Unassembled WGS sequence"/>
</dbReference>
<evidence type="ECO:0000313" key="3">
    <source>
        <dbReference type="Proteomes" id="UP000027920"/>
    </source>
</evidence>
<comment type="caution">
    <text evidence="2">The sequence shown here is derived from an EMBL/GenBank/DDBJ whole genome shotgun (WGS) entry which is preliminary data.</text>
</comment>
<dbReference type="VEuPathDB" id="FungiDB:A1O9_06273"/>
<dbReference type="InterPro" id="IPR037401">
    <property type="entry name" value="SnoaL-like"/>
</dbReference>
<dbReference type="HOGENOM" id="CLU_067875_1_1_1"/>
<name>A0A072PF29_9EURO</name>
<proteinExistence type="predicted"/>
<keyword evidence="3" id="KW-1185">Reference proteome</keyword>
<organism evidence="2 3">
    <name type="scientific">Exophiala aquamarina CBS 119918</name>
    <dbReference type="NCBI Taxonomy" id="1182545"/>
    <lineage>
        <taxon>Eukaryota</taxon>
        <taxon>Fungi</taxon>
        <taxon>Dikarya</taxon>
        <taxon>Ascomycota</taxon>
        <taxon>Pezizomycotina</taxon>
        <taxon>Eurotiomycetes</taxon>
        <taxon>Chaetothyriomycetidae</taxon>
        <taxon>Chaetothyriales</taxon>
        <taxon>Herpotrichiellaceae</taxon>
        <taxon>Exophiala</taxon>
    </lineage>
</organism>